<dbReference type="RefSeq" id="WP_089734840.1">
    <property type="nucleotide sequence ID" value="NZ_FNIA01000016.1"/>
</dbReference>
<dbReference type="InterPro" id="IPR006016">
    <property type="entry name" value="UspA"/>
</dbReference>
<evidence type="ECO:0000259" key="2">
    <source>
        <dbReference type="Pfam" id="PF00582"/>
    </source>
</evidence>
<comment type="similarity">
    <text evidence="1">Belongs to the universal stress protein A family.</text>
</comment>
<dbReference type="OrthoDB" id="105697at2157"/>
<dbReference type="EMBL" id="FNIA01000016">
    <property type="protein sequence ID" value="SDN13476.1"/>
    <property type="molecule type" value="Genomic_DNA"/>
</dbReference>
<dbReference type="Gene3D" id="3.40.50.620">
    <property type="entry name" value="HUPs"/>
    <property type="match status" value="1"/>
</dbReference>
<dbReference type="InterPro" id="IPR014729">
    <property type="entry name" value="Rossmann-like_a/b/a_fold"/>
</dbReference>
<sequence length="144" mass="15374">MYDRILVPTDGSEEGERAVRHAVDLAVAHDATIYAVYVVDSASYGGVPMETAWEGLHEMLEHEGEAALDRVVEIAEESGVPVETALLEGTPAKQVVRHAESEDCDLVVMGTHGRGGIDRLLLGSVAERVVRSAEVPVLTVQVSG</sequence>
<dbReference type="Pfam" id="PF00582">
    <property type="entry name" value="Usp"/>
    <property type="match status" value="1"/>
</dbReference>
<dbReference type="AlphaFoldDB" id="A0A1G9YYQ9"/>
<dbReference type="PANTHER" id="PTHR46268:SF6">
    <property type="entry name" value="UNIVERSAL STRESS PROTEIN UP12"/>
    <property type="match status" value="1"/>
</dbReference>
<dbReference type="CDD" id="cd00293">
    <property type="entry name" value="USP-like"/>
    <property type="match status" value="1"/>
</dbReference>
<accession>A0A1G9YYQ9</accession>
<gene>
    <name evidence="3" type="ORF">SAMN05192554_11679</name>
</gene>
<keyword evidence="4" id="KW-1185">Reference proteome</keyword>
<evidence type="ECO:0000313" key="3">
    <source>
        <dbReference type="EMBL" id="SDN13476.1"/>
    </source>
</evidence>
<protein>
    <submittedName>
        <fullName evidence="3">Nucleotide-binding universal stress protein, UspA family</fullName>
    </submittedName>
</protein>
<dbReference type="InterPro" id="IPR006015">
    <property type="entry name" value="Universal_stress_UspA"/>
</dbReference>
<dbReference type="PRINTS" id="PR01438">
    <property type="entry name" value="UNVRSLSTRESS"/>
</dbReference>
<dbReference type="STRING" id="996166.SAMN05192554_11679"/>
<organism evidence="3 4">
    <name type="scientific">Haloarchaeobius iranensis</name>
    <dbReference type="NCBI Taxonomy" id="996166"/>
    <lineage>
        <taxon>Archaea</taxon>
        <taxon>Methanobacteriati</taxon>
        <taxon>Methanobacteriota</taxon>
        <taxon>Stenosarchaea group</taxon>
        <taxon>Halobacteria</taxon>
        <taxon>Halobacteriales</taxon>
        <taxon>Halorubellaceae</taxon>
        <taxon>Haloarchaeobius</taxon>
    </lineage>
</organism>
<reference evidence="3 4" key="1">
    <citation type="submission" date="2016-10" db="EMBL/GenBank/DDBJ databases">
        <authorList>
            <person name="de Groot N.N."/>
        </authorList>
    </citation>
    <scope>NUCLEOTIDE SEQUENCE [LARGE SCALE GENOMIC DNA]</scope>
    <source>
        <strain evidence="4">EB21,IBRC-M 10013,KCTC 4048</strain>
    </source>
</reference>
<dbReference type="SUPFAM" id="SSF52402">
    <property type="entry name" value="Adenine nucleotide alpha hydrolases-like"/>
    <property type="match status" value="1"/>
</dbReference>
<evidence type="ECO:0000256" key="1">
    <source>
        <dbReference type="ARBA" id="ARBA00008791"/>
    </source>
</evidence>
<evidence type="ECO:0000313" key="4">
    <source>
        <dbReference type="Proteomes" id="UP000199370"/>
    </source>
</evidence>
<name>A0A1G9YYQ9_9EURY</name>
<dbReference type="Proteomes" id="UP000199370">
    <property type="component" value="Unassembled WGS sequence"/>
</dbReference>
<dbReference type="PIRSF" id="PIRSF006276">
    <property type="entry name" value="UspA"/>
    <property type="match status" value="1"/>
</dbReference>
<feature type="domain" description="UspA" evidence="2">
    <location>
        <begin position="1"/>
        <end position="140"/>
    </location>
</feature>
<proteinExistence type="inferred from homology"/>
<dbReference type="PANTHER" id="PTHR46268">
    <property type="entry name" value="STRESS RESPONSE PROTEIN NHAX"/>
    <property type="match status" value="1"/>
</dbReference>